<dbReference type="EMBL" id="LCWV01000005">
    <property type="protein sequence ID" value="PWI73161.1"/>
    <property type="molecule type" value="Genomic_DNA"/>
</dbReference>
<evidence type="ECO:0000256" key="1">
    <source>
        <dbReference type="SAM" id="MobiDB-lite"/>
    </source>
</evidence>
<gene>
    <name evidence="2" type="ORF">PCL_10176</name>
</gene>
<protein>
    <submittedName>
        <fullName evidence="2">Uncharacterized protein</fullName>
    </submittedName>
</protein>
<comment type="caution">
    <text evidence="2">The sequence shown here is derived from an EMBL/GenBank/DDBJ whole genome shotgun (WGS) entry which is preliminary data.</text>
</comment>
<evidence type="ECO:0000313" key="2">
    <source>
        <dbReference type="EMBL" id="PWI73161.1"/>
    </source>
</evidence>
<name>A0A2U3EF69_PURLI</name>
<feature type="region of interest" description="Disordered" evidence="1">
    <location>
        <begin position="126"/>
        <end position="152"/>
    </location>
</feature>
<proteinExistence type="predicted"/>
<accession>A0A2U3EF69</accession>
<reference evidence="2 3" key="1">
    <citation type="journal article" date="2016" name="Front. Microbiol.">
        <title>Genome and transcriptome sequences reveal the specific parasitism of the nematophagous Purpureocillium lilacinum 36-1.</title>
        <authorList>
            <person name="Xie J."/>
            <person name="Li S."/>
            <person name="Mo C."/>
            <person name="Xiao X."/>
            <person name="Peng D."/>
            <person name="Wang G."/>
            <person name="Xiao Y."/>
        </authorList>
    </citation>
    <scope>NUCLEOTIDE SEQUENCE [LARGE SCALE GENOMIC DNA]</scope>
    <source>
        <strain evidence="2 3">36-1</strain>
    </source>
</reference>
<organism evidence="2 3">
    <name type="scientific">Purpureocillium lilacinum</name>
    <name type="common">Paecilomyces lilacinus</name>
    <dbReference type="NCBI Taxonomy" id="33203"/>
    <lineage>
        <taxon>Eukaryota</taxon>
        <taxon>Fungi</taxon>
        <taxon>Dikarya</taxon>
        <taxon>Ascomycota</taxon>
        <taxon>Pezizomycotina</taxon>
        <taxon>Sordariomycetes</taxon>
        <taxon>Hypocreomycetidae</taxon>
        <taxon>Hypocreales</taxon>
        <taxon>Ophiocordycipitaceae</taxon>
        <taxon>Purpureocillium</taxon>
    </lineage>
</organism>
<dbReference type="AlphaFoldDB" id="A0A2U3EF69"/>
<evidence type="ECO:0000313" key="3">
    <source>
        <dbReference type="Proteomes" id="UP000245956"/>
    </source>
</evidence>
<sequence>MESGRVGGHQSNAIGDSNTADLTGIDNYTRRRLTMDQDAKSHFCSLMRGMPVSRCQLASVTRADTASLRMTAHGGDAARWSRLCMTLFMDWWREPPIDANATRSYGWPLCDEAKNSIATWSTGVAPARRPASASGPRQQAQPRAFKAPRKANRSMEIEPAAAAAAMRGIQGRPDGRRSNRMSRRLTGDCTGIKKKTLINMEDSRVPDCTYTTSPIRKRAWLQDAGNPASEAVMMPPAQDVPASGALARYKLPRARPIRAAMDEGVGRARLSRHCLCLPCAVSQPLRCHIHSVP</sequence>
<dbReference type="Proteomes" id="UP000245956">
    <property type="component" value="Unassembled WGS sequence"/>
</dbReference>